<name>A0A8K0DBK0_IGNLU</name>
<accession>A0A8K0DBK0</accession>
<dbReference type="EMBL" id="VTPC01001117">
    <property type="protein sequence ID" value="KAF2903068.1"/>
    <property type="molecule type" value="Genomic_DNA"/>
</dbReference>
<protein>
    <submittedName>
        <fullName evidence="1">Uncharacterized protein</fullName>
    </submittedName>
</protein>
<evidence type="ECO:0000313" key="1">
    <source>
        <dbReference type="EMBL" id="KAF2903068.1"/>
    </source>
</evidence>
<sequence>MPADALYWSSVDFDSDESISNTFPRHYVDPWDLENYAYIREHLDSLEVSSEQSSFGEPTDINSSTSFYYTPVKAKVHSPKVTNERFDPFLDSDYGTAKYAEIEDVYGELPRRNNVYGRTRDYRKQEVEELYGIASFGLESSDGLEDTSYITSNNRSSSTTLYESARRRPEVTVKRRMSYSYGDYGYNPYQTVYSRFEESRRSDSGQPTPIYDDVRTNRFKPDNFGLSSYGHLQIDYSCSWNNLDKYIYN</sequence>
<keyword evidence="2" id="KW-1185">Reference proteome</keyword>
<dbReference type="OrthoDB" id="6630968at2759"/>
<comment type="caution">
    <text evidence="1">The sequence shown here is derived from an EMBL/GenBank/DDBJ whole genome shotgun (WGS) entry which is preliminary data.</text>
</comment>
<organism evidence="1 2">
    <name type="scientific">Ignelater luminosus</name>
    <name type="common">Cucubano</name>
    <name type="synonym">Pyrophorus luminosus</name>
    <dbReference type="NCBI Taxonomy" id="2038154"/>
    <lineage>
        <taxon>Eukaryota</taxon>
        <taxon>Metazoa</taxon>
        <taxon>Ecdysozoa</taxon>
        <taxon>Arthropoda</taxon>
        <taxon>Hexapoda</taxon>
        <taxon>Insecta</taxon>
        <taxon>Pterygota</taxon>
        <taxon>Neoptera</taxon>
        <taxon>Endopterygota</taxon>
        <taxon>Coleoptera</taxon>
        <taxon>Polyphaga</taxon>
        <taxon>Elateriformia</taxon>
        <taxon>Elateroidea</taxon>
        <taxon>Elateridae</taxon>
        <taxon>Agrypninae</taxon>
        <taxon>Pyrophorini</taxon>
        <taxon>Ignelater</taxon>
    </lineage>
</organism>
<dbReference type="Proteomes" id="UP000801492">
    <property type="component" value="Unassembled WGS sequence"/>
</dbReference>
<proteinExistence type="predicted"/>
<dbReference type="AlphaFoldDB" id="A0A8K0DBK0"/>
<evidence type="ECO:0000313" key="2">
    <source>
        <dbReference type="Proteomes" id="UP000801492"/>
    </source>
</evidence>
<gene>
    <name evidence="1" type="ORF">ILUMI_03124</name>
</gene>
<reference evidence="1" key="1">
    <citation type="submission" date="2019-08" db="EMBL/GenBank/DDBJ databases">
        <title>The genome of the North American firefly Photinus pyralis.</title>
        <authorList>
            <consortium name="Photinus pyralis genome working group"/>
            <person name="Fallon T.R."/>
            <person name="Sander Lower S.E."/>
            <person name="Weng J.-K."/>
        </authorList>
    </citation>
    <scope>NUCLEOTIDE SEQUENCE</scope>
    <source>
        <strain evidence="1">TRF0915ILg1</strain>
        <tissue evidence="1">Whole body</tissue>
    </source>
</reference>